<accession>A0A0C5WYA4</accession>
<feature type="region of interest" description="Disordered" evidence="1">
    <location>
        <begin position="1"/>
        <end position="65"/>
    </location>
</feature>
<dbReference type="Proteomes" id="UP000030300">
    <property type="component" value="Chromosome"/>
</dbReference>
<dbReference type="EMBL" id="CP009896">
    <property type="protein sequence ID" value="AJR18283.1"/>
    <property type="molecule type" value="Genomic_DNA"/>
</dbReference>
<dbReference type="KEGG" id="psim:KR76_00078"/>
<name>A0A0C5WYA4_NOCSI</name>
<dbReference type="AlphaFoldDB" id="A0A0C5WYA4"/>
<dbReference type="STRING" id="2045.KR76_00078"/>
<evidence type="ECO:0000313" key="3">
    <source>
        <dbReference type="Proteomes" id="UP000030300"/>
    </source>
</evidence>
<evidence type="ECO:0000256" key="1">
    <source>
        <dbReference type="SAM" id="MobiDB-lite"/>
    </source>
</evidence>
<protein>
    <submittedName>
        <fullName evidence="2">Uncharacterized protein</fullName>
    </submittedName>
</protein>
<keyword evidence="3" id="KW-1185">Reference proteome</keyword>
<dbReference type="HOGENOM" id="CLU_2845433_0_0_11"/>
<proteinExistence type="predicted"/>
<reference evidence="2 3" key="1">
    <citation type="journal article" date="2015" name="Genome Announc.">
        <title>Complete Genome Sequence of Steroid-Transforming Nocardioides simplex VKM Ac-2033D.</title>
        <authorList>
            <person name="Shtratnikova V.Y."/>
            <person name="Schelkunov M.I."/>
            <person name="Pekov Y.A."/>
            <person name="Fokina V.V."/>
            <person name="Logacheva M.D."/>
            <person name="Sokolov S.L."/>
            <person name="Bragin E.Y."/>
            <person name="Ashapkin V.V."/>
            <person name="Donova M.V."/>
        </authorList>
    </citation>
    <scope>NUCLEOTIDE SEQUENCE [LARGE SCALE GENOMIC DNA]</scope>
    <source>
        <strain evidence="2 3">VKM Ac-2033D</strain>
    </source>
</reference>
<sequence length="65" mass="6926">MDDEKPPKNLAETPCDEVVDGRRTSPTHSSGRAGSAGRRRSSRPSRDLRVGARRPLTGTPAARAG</sequence>
<gene>
    <name evidence="2" type="ORF">KR76_00078</name>
</gene>
<evidence type="ECO:0000313" key="2">
    <source>
        <dbReference type="EMBL" id="AJR18283.1"/>
    </source>
</evidence>
<organism evidence="2 3">
    <name type="scientific">Nocardioides simplex</name>
    <name type="common">Arthrobacter simplex</name>
    <dbReference type="NCBI Taxonomy" id="2045"/>
    <lineage>
        <taxon>Bacteria</taxon>
        <taxon>Bacillati</taxon>
        <taxon>Actinomycetota</taxon>
        <taxon>Actinomycetes</taxon>
        <taxon>Propionibacteriales</taxon>
        <taxon>Nocardioidaceae</taxon>
        <taxon>Pimelobacter</taxon>
    </lineage>
</organism>